<name>A0A8J2V710_9PROT</name>
<keyword evidence="3" id="KW-1185">Reference proteome</keyword>
<proteinExistence type="predicted"/>
<evidence type="ECO:0000313" key="2">
    <source>
        <dbReference type="EMBL" id="GGD12539.1"/>
    </source>
</evidence>
<feature type="transmembrane region" description="Helical" evidence="1">
    <location>
        <begin position="9"/>
        <end position="29"/>
    </location>
</feature>
<gene>
    <name evidence="2" type="ORF">GCM10011342_21680</name>
</gene>
<evidence type="ECO:0000313" key="3">
    <source>
        <dbReference type="Proteomes" id="UP000613582"/>
    </source>
</evidence>
<dbReference type="Proteomes" id="UP000613582">
    <property type="component" value="Unassembled WGS sequence"/>
</dbReference>
<keyword evidence="1" id="KW-0812">Transmembrane</keyword>
<dbReference type="AlphaFoldDB" id="A0A8J2V710"/>
<sequence>MESPCMSTFGIYLIGYIIFVAGVVWGLSLLGVPPVWLGVTGVVLAGLGILTGVGKTRRRDSNTE</sequence>
<protein>
    <submittedName>
        <fullName evidence="2">Uncharacterized protein</fullName>
    </submittedName>
</protein>
<reference evidence="2" key="1">
    <citation type="journal article" date="2014" name="Int. J. Syst. Evol. Microbiol.">
        <title>Complete genome sequence of Corynebacterium casei LMG S-19264T (=DSM 44701T), isolated from a smear-ripened cheese.</title>
        <authorList>
            <consortium name="US DOE Joint Genome Institute (JGI-PGF)"/>
            <person name="Walter F."/>
            <person name="Albersmeier A."/>
            <person name="Kalinowski J."/>
            <person name="Ruckert C."/>
        </authorList>
    </citation>
    <scope>NUCLEOTIDE SEQUENCE</scope>
    <source>
        <strain evidence="2">CGMCC 1.12921</strain>
    </source>
</reference>
<keyword evidence="1" id="KW-1133">Transmembrane helix</keyword>
<comment type="caution">
    <text evidence="2">The sequence shown here is derived from an EMBL/GenBank/DDBJ whole genome shotgun (WGS) entry which is preliminary data.</text>
</comment>
<evidence type="ECO:0000256" key="1">
    <source>
        <dbReference type="SAM" id="Phobius"/>
    </source>
</evidence>
<organism evidence="2 3">
    <name type="scientific">Aquisalinus flavus</name>
    <dbReference type="NCBI Taxonomy" id="1526572"/>
    <lineage>
        <taxon>Bacteria</taxon>
        <taxon>Pseudomonadati</taxon>
        <taxon>Pseudomonadota</taxon>
        <taxon>Alphaproteobacteria</taxon>
        <taxon>Parvularculales</taxon>
        <taxon>Parvularculaceae</taxon>
        <taxon>Aquisalinus</taxon>
    </lineage>
</organism>
<accession>A0A8J2V710</accession>
<reference evidence="2" key="2">
    <citation type="submission" date="2020-09" db="EMBL/GenBank/DDBJ databases">
        <authorList>
            <person name="Sun Q."/>
            <person name="Zhou Y."/>
        </authorList>
    </citation>
    <scope>NUCLEOTIDE SEQUENCE</scope>
    <source>
        <strain evidence="2">CGMCC 1.12921</strain>
    </source>
</reference>
<feature type="transmembrane region" description="Helical" evidence="1">
    <location>
        <begin position="35"/>
        <end position="54"/>
    </location>
</feature>
<dbReference type="EMBL" id="BMGH01000001">
    <property type="protein sequence ID" value="GGD12539.1"/>
    <property type="molecule type" value="Genomic_DNA"/>
</dbReference>
<keyword evidence="1" id="KW-0472">Membrane</keyword>